<dbReference type="GO" id="GO:0005886">
    <property type="term" value="C:plasma membrane"/>
    <property type="evidence" value="ECO:0007669"/>
    <property type="project" value="UniProtKB-SubCell"/>
</dbReference>
<dbReference type="PANTHER" id="PTHR39087:SF2">
    <property type="entry name" value="UPF0104 MEMBRANE PROTEIN MJ1595"/>
    <property type="match status" value="1"/>
</dbReference>
<dbReference type="AlphaFoldDB" id="A0A2P2DXG9"/>
<keyword evidence="3 6" id="KW-0812">Transmembrane</keyword>
<feature type="transmembrane region" description="Helical" evidence="6">
    <location>
        <begin position="117"/>
        <end position="136"/>
    </location>
</feature>
<evidence type="ECO:0000256" key="3">
    <source>
        <dbReference type="ARBA" id="ARBA00022692"/>
    </source>
</evidence>
<feature type="transmembrane region" description="Helical" evidence="6">
    <location>
        <begin position="65"/>
        <end position="84"/>
    </location>
</feature>
<name>A0A2P2DXG9_9LEPT</name>
<reference evidence="7 8" key="1">
    <citation type="submission" date="2018-02" db="EMBL/GenBank/DDBJ databases">
        <title>Novel Leptospira species isolated from soil and water in Japan.</title>
        <authorList>
            <person name="Nakao R."/>
            <person name="Masuzawa T."/>
        </authorList>
    </citation>
    <scope>NUCLEOTIDE SEQUENCE [LARGE SCALE GENOMIC DNA]</scope>
    <source>
        <strain evidence="7 8">YH101</strain>
    </source>
</reference>
<proteinExistence type="predicted"/>
<evidence type="ECO:0000313" key="8">
    <source>
        <dbReference type="Proteomes" id="UP000245133"/>
    </source>
</evidence>
<dbReference type="Pfam" id="PF03706">
    <property type="entry name" value="LPG_synthase_TM"/>
    <property type="match status" value="1"/>
</dbReference>
<evidence type="ECO:0000256" key="5">
    <source>
        <dbReference type="ARBA" id="ARBA00023136"/>
    </source>
</evidence>
<dbReference type="Proteomes" id="UP000245133">
    <property type="component" value="Unassembled WGS sequence"/>
</dbReference>
<evidence type="ECO:0000313" key="7">
    <source>
        <dbReference type="EMBL" id="GBF49328.1"/>
    </source>
</evidence>
<keyword evidence="8" id="KW-1185">Reference proteome</keyword>
<feature type="transmembrane region" description="Helical" evidence="6">
    <location>
        <begin position="142"/>
        <end position="166"/>
    </location>
</feature>
<feature type="transmembrane region" description="Helical" evidence="6">
    <location>
        <begin position="282"/>
        <end position="308"/>
    </location>
</feature>
<evidence type="ECO:0000256" key="2">
    <source>
        <dbReference type="ARBA" id="ARBA00022475"/>
    </source>
</evidence>
<feature type="transmembrane region" description="Helical" evidence="6">
    <location>
        <begin position="36"/>
        <end position="59"/>
    </location>
</feature>
<sequence length="324" mass="36541">MKKWILGAGISVFALFILFKNFDIHEFDRLKGKIEWSYLFLIFLSNLWAFIPFSLRWYYLLDKKLSFYNAFVSAVICFGMNMVLPARGGDVLRILIAKRDANLTVPNVLSKLFLEKIMDLTMVVIIGVIAMIYLGLGEEKNLGLVFLSSIILIGIFVVLIAVRYFLSPIRRILGKTFALIKQEHFYQDKLDSHLVEFSAFLRGTYLLKPALLTIPTWLLGYAISYWLTTKMISIEVNYLEILLLMFMGAMGVAVPSAPSGIGVFHASIISGFLLLGREAGEGLVFATVTHLIQFVVLTSLAVIFYLAWTIVAKDSIPKTNDPNQ</sequence>
<comment type="caution">
    <text evidence="7">The sequence shown here is derived from an EMBL/GenBank/DDBJ whole genome shotgun (WGS) entry which is preliminary data.</text>
</comment>
<evidence type="ECO:0000256" key="1">
    <source>
        <dbReference type="ARBA" id="ARBA00004651"/>
    </source>
</evidence>
<accession>A0A2P2DXG9</accession>
<dbReference type="OrthoDB" id="340957at2"/>
<dbReference type="EMBL" id="BFBB01000003">
    <property type="protein sequence ID" value="GBF49328.1"/>
    <property type="molecule type" value="Genomic_DNA"/>
</dbReference>
<dbReference type="InterPro" id="IPR022791">
    <property type="entry name" value="L-PG_synthase/AglD"/>
</dbReference>
<dbReference type="NCBIfam" id="TIGR00374">
    <property type="entry name" value="flippase-like domain"/>
    <property type="match status" value="1"/>
</dbReference>
<feature type="transmembrane region" description="Helical" evidence="6">
    <location>
        <begin position="242"/>
        <end position="275"/>
    </location>
</feature>
<gene>
    <name evidence="7" type="ORF">LPTSP4_08390</name>
</gene>
<evidence type="ECO:0000256" key="6">
    <source>
        <dbReference type="SAM" id="Phobius"/>
    </source>
</evidence>
<feature type="transmembrane region" description="Helical" evidence="6">
    <location>
        <begin position="6"/>
        <end position="24"/>
    </location>
</feature>
<protein>
    <submittedName>
        <fullName evidence="7">Membrane protein</fullName>
    </submittedName>
</protein>
<organism evidence="7 8">
    <name type="scientific">Leptospira ryugenii</name>
    <dbReference type="NCBI Taxonomy" id="1917863"/>
    <lineage>
        <taxon>Bacteria</taxon>
        <taxon>Pseudomonadati</taxon>
        <taxon>Spirochaetota</taxon>
        <taxon>Spirochaetia</taxon>
        <taxon>Leptospirales</taxon>
        <taxon>Leptospiraceae</taxon>
        <taxon>Leptospira</taxon>
    </lineage>
</organism>
<feature type="transmembrane region" description="Helical" evidence="6">
    <location>
        <begin position="205"/>
        <end position="227"/>
    </location>
</feature>
<comment type="subcellular location">
    <subcellularLocation>
        <location evidence="1">Cell membrane</location>
        <topology evidence="1">Multi-pass membrane protein</topology>
    </subcellularLocation>
</comment>
<keyword evidence="4 6" id="KW-1133">Transmembrane helix</keyword>
<dbReference type="PANTHER" id="PTHR39087">
    <property type="entry name" value="UPF0104 MEMBRANE PROTEIN MJ1595"/>
    <property type="match status" value="1"/>
</dbReference>
<keyword evidence="5 6" id="KW-0472">Membrane</keyword>
<dbReference type="RefSeq" id="WP_108974127.1">
    <property type="nucleotide sequence ID" value="NZ_BFBB01000003.1"/>
</dbReference>
<keyword evidence="2" id="KW-1003">Cell membrane</keyword>
<evidence type="ECO:0000256" key="4">
    <source>
        <dbReference type="ARBA" id="ARBA00022989"/>
    </source>
</evidence>